<dbReference type="Proteomes" id="UP000615026">
    <property type="component" value="Unassembled WGS sequence"/>
</dbReference>
<sequence length="154" mass="17426">MQVLLLDRGKWPGEIVMNQCINPRPLVVAVDDNLDNLWLLSLALEMFNVSHICIEQGKYVLEAAKRYQPELILLDLVMPDVNGVEIANYLKVEPTTAAIPIVGITAMVSDDYPRCLPIEIFDGFLTKPYLLEDLQRLVTTHLEKKAPYCLAFNL</sequence>
<dbReference type="RefSeq" id="WP_193995530.1">
    <property type="nucleotide sequence ID" value="NZ_JADEXP010000303.1"/>
</dbReference>
<dbReference type="PROSITE" id="PS50110">
    <property type="entry name" value="RESPONSE_REGULATORY"/>
    <property type="match status" value="1"/>
</dbReference>
<keyword evidence="5" id="KW-1185">Reference proteome</keyword>
<dbReference type="InterPro" id="IPR011006">
    <property type="entry name" value="CheY-like_superfamily"/>
</dbReference>
<accession>A0A929FCJ1</accession>
<gene>
    <name evidence="4" type="ORF">IQ260_23615</name>
</gene>
<protein>
    <submittedName>
        <fullName evidence="4">Response regulator</fullName>
    </submittedName>
</protein>
<proteinExistence type="predicted"/>
<dbReference type="SMART" id="SM00448">
    <property type="entry name" value="REC"/>
    <property type="match status" value="1"/>
</dbReference>
<evidence type="ECO:0000313" key="5">
    <source>
        <dbReference type="Proteomes" id="UP000615026"/>
    </source>
</evidence>
<feature type="modified residue" description="4-aspartylphosphate" evidence="2">
    <location>
        <position position="75"/>
    </location>
</feature>
<dbReference type="Gene3D" id="3.40.50.2300">
    <property type="match status" value="1"/>
</dbReference>
<dbReference type="EMBL" id="JADEXP010000303">
    <property type="protein sequence ID" value="MBE9069638.1"/>
    <property type="molecule type" value="Genomic_DNA"/>
</dbReference>
<dbReference type="SUPFAM" id="SSF52172">
    <property type="entry name" value="CheY-like"/>
    <property type="match status" value="1"/>
</dbReference>
<keyword evidence="1 2" id="KW-0597">Phosphoprotein</keyword>
<dbReference type="Pfam" id="PF00072">
    <property type="entry name" value="Response_reg"/>
    <property type="match status" value="1"/>
</dbReference>
<evidence type="ECO:0000313" key="4">
    <source>
        <dbReference type="EMBL" id="MBE9069638.1"/>
    </source>
</evidence>
<dbReference type="PANTHER" id="PTHR44591:SF23">
    <property type="entry name" value="CHEY SUBFAMILY"/>
    <property type="match status" value="1"/>
</dbReference>
<dbReference type="GO" id="GO:0000160">
    <property type="term" value="P:phosphorelay signal transduction system"/>
    <property type="evidence" value="ECO:0007669"/>
    <property type="project" value="InterPro"/>
</dbReference>
<dbReference type="PANTHER" id="PTHR44591">
    <property type="entry name" value="STRESS RESPONSE REGULATOR PROTEIN 1"/>
    <property type="match status" value="1"/>
</dbReference>
<dbReference type="AlphaFoldDB" id="A0A929FCJ1"/>
<reference evidence="4" key="1">
    <citation type="submission" date="2020-10" db="EMBL/GenBank/DDBJ databases">
        <authorList>
            <person name="Castelo-Branco R."/>
            <person name="Eusebio N."/>
            <person name="Adriana R."/>
            <person name="Vieira A."/>
            <person name="Brugerolle De Fraissinette N."/>
            <person name="Rezende De Castro R."/>
            <person name="Schneider M.P."/>
            <person name="Vasconcelos V."/>
            <person name="Leao P.N."/>
        </authorList>
    </citation>
    <scope>NUCLEOTIDE SEQUENCE</scope>
    <source>
        <strain evidence="4">LEGE 11479</strain>
    </source>
</reference>
<name>A0A929FCJ1_LEPEC</name>
<evidence type="ECO:0000256" key="2">
    <source>
        <dbReference type="PROSITE-ProRule" id="PRU00169"/>
    </source>
</evidence>
<evidence type="ECO:0000256" key="1">
    <source>
        <dbReference type="ARBA" id="ARBA00022553"/>
    </source>
</evidence>
<feature type="domain" description="Response regulatory" evidence="3">
    <location>
        <begin position="26"/>
        <end position="142"/>
    </location>
</feature>
<evidence type="ECO:0000259" key="3">
    <source>
        <dbReference type="PROSITE" id="PS50110"/>
    </source>
</evidence>
<comment type="caution">
    <text evidence="4">The sequence shown here is derived from an EMBL/GenBank/DDBJ whole genome shotgun (WGS) entry which is preliminary data.</text>
</comment>
<dbReference type="InterPro" id="IPR001789">
    <property type="entry name" value="Sig_transdc_resp-reg_receiver"/>
</dbReference>
<organism evidence="4 5">
    <name type="scientific">Leptolyngbya cf. ectocarpi LEGE 11479</name>
    <dbReference type="NCBI Taxonomy" id="1828722"/>
    <lineage>
        <taxon>Bacteria</taxon>
        <taxon>Bacillati</taxon>
        <taxon>Cyanobacteriota</taxon>
        <taxon>Cyanophyceae</taxon>
        <taxon>Leptolyngbyales</taxon>
        <taxon>Leptolyngbyaceae</taxon>
        <taxon>Leptolyngbya group</taxon>
        <taxon>Leptolyngbya</taxon>
    </lineage>
</organism>
<dbReference type="InterPro" id="IPR050595">
    <property type="entry name" value="Bact_response_regulator"/>
</dbReference>